<accession>A0A223LYQ2</accession>
<evidence type="ECO:0000313" key="1">
    <source>
        <dbReference type="EMBL" id="ASU10342.1"/>
    </source>
</evidence>
<reference evidence="1" key="1">
    <citation type="submission" date="2017-07" db="EMBL/GenBank/DDBJ databases">
        <authorList>
            <person name="Sun Z.S."/>
            <person name="Albrecht U."/>
            <person name="Echele G."/>
            <person name="Lee C.C."/>
        </authorList>
    </citation>
    <scope>NUCLEOTIDE SEQUENCE</scope>
    <source>
        <strain evidence="1">172</strain>
    </source>
</reference>
<proteinExistence type="predicted"/>
<sequence>MGVDHGCSNNRGKSRHPRRSGWWQICPLRDSFATLVLACSHSGESLPVTGNEPP</sequence>
<dbReference type="AlphaFoldDB" id="A0A223LYQ2"/>
<protein>
    <submittedName>
        <fullName evidence="1">Uncharacterized protein</fullName>
    </submittedName>
</protein>
<dbReference type="EMBL" id="MF495680">
    <property type="protein sequence ID" value="ASU10342.1"/>
    <property type="molecule type" value="Genomic_DNA"/>
</dbReference>
<organism evidence="1">
    <name type="scientific">Aeromonas veronii</name>
    <dbReference type="NCBI Taxonomy" id="654"/>
    <lineage>
        <taxon>Bacteria</taxon>
        <taxon>Pseudomonadati</taxon>
        <taxon>Pseudomonadota</taxon>
        <taxon>Gammaproteobacteria</taxon>
        <taxon>Aeromonadales</taxon>
        <taxon>Aeromonadaceae</taxon>
        <taxon>Aeromonas</taxon>
    </lineage>
</organism>
<name>A0A223LYQ2_AERVE</name>